<feature type="region of interest" description="Disordered" evidence="1">
    <location>
        <begin position="1"/>
        <end position="37"/>
    </location>
</feature>
<gene>
    <name evidence="2" type="ORF">ZRA01_05350</name>
</gene>
<organism evidence="2 3">
    <name type="scientific">Zoogloea ramigera</name>
    <dbReference type="NCBI Taxonomy" id="350"/>
    <lineage>
        <taxon>Bacteria</taxon>
        <taxon>Pseudomonadati</taxon>
        <taxon>Pseudomonadota</taxon>
        <taxon>Betaproteobacteria</taxon>
        <taxon>Rhodocyclales</taxon>
        <taxon>Zoogloeaceae</taxon>
        <taxon>Zoogloea</taxon>
    </lineage>
</organism>
<comment type="caution">
    <text evidence="2">The sequence shown here is derived from an EMBL/GenBank/DDBJ whole genome shotgun (WGS) entry which is preliminary data.</text>
</comment>
<keyword evidence="3" id="KW-1185">Reference proteome</keyword>
<sequence>MGANPGWGRPETDIRAGNGDSVLQRNQKPPPAAPPGCHKPAAAGLLYLDCTAPTGADGHDCIAFS</sequence>
<protein>
    <submittedName>
        <fullName evidence="2">Uncharacterized protein</fullName>
    </submittedName>
</protein>
<dbReference type="EMBL" id="BJNV01000006">
    <property type="protein sequence ID" value="GEC94462.1"/>
    <property type="molecule type" value="Genomic_DNA"/>
</dbReference>
<proteinExistence type="predicted"/>
<name>A0A4Y4CQY6_ZOORA</name>
<evidence type="ECO:0000256" key="1">
    <source>
        <dbReference type="SAM" id="MobiDB-lite"/>
    </source>
</evidence>
<evidence type="ECO:0000313" key="2">
    <source>
        <dbReference type="EMBL" id="GEC94462.1"/>
    </source>
</evidence>
<dbReference type="AlphaFoldDB" id="A0A4Y4CQY6"/>
<accession>A0A4Y4CQY6</accession>
<reference evidence="2 3" key="1">
    <citation type="submission" date="2019-06" db="EMBL/GenBank/DDBJ databases">
        <title>Whole genome shotgun sequence of Zoogloea ramigera NBRC 15342.</title>
        <authorList>
            <person name="Hosoyama A."/>
            <person name="Uohara A."/>
            <person name="Ohji S."/>
            <person name="Ichikawa N."/>
        </authorList>
    </citation>
    <scope>NUCLEOTIDE SEQUENCE [LARGE SCALE GENOMIC DNA]</scope>
    <source>
        <strain evidence="2 3">NBRC 15342</strain>
    </source>
</reference>
<dbReference type="Proteomes" id="UP000318422">
    <property type="component" value="Unassembled WGS sequence"/>
</dbReference>
<evidence type="ECO:0000313" key="3">
    <source>
        <dbReference type="Proteomes" id="UP000318422"/>
    </source>
</evidence>